<dbReference type="Pfam" id="PF04773">
    <property type="entry name" value="FecR"/>
    <property type="match status" value="1"/>
</dbReference>
<comment type="caution">
    <text evidence="4">The sequence shown here is derived from an EMBL/GenBank/DDBJ whole genome shotgun (WGS) entry which is preliminary data.</text>
</comment>
<dbReference type="RefSeq" id="WP_143918513.1">
    <property type="nucleotide sequence ID" value="NZ_CANLFO010000003.1"/>
</dbReference>
<dbReference type="Pfam" id="PF16344">
    <property type="entry name" value="FecR_C"/>
    <property type="match status" value="1"/>
</dbReference>
<accession>A0A554VCI7</accession>
<evidence type="ECO:0000256" key="1">
    <source>
        <dbReference type="SAM" id="Phobius"/>
    </source>
</evidence>
<feature type="transmembrane region" description="Helical" evidence="1">
    <location>
        <begin position="77"/>
        <end position="95"/>
    </location>
</feature>
<evidence type="ECO:0000259" key="2">
    <source>
        <dbReference type="Pfam" id="PF04773"/>
    </source>
</evidence>
<reference evidence="4 5" key="1">
    <citation type="submission" date="2019-07" db="EMBL/GenBank/DDBJ databases">
        <title>The draft genome sequence of Aquimarina algiphila M91.</title>
        <authorList>
            <person name="Meng X."/>
        </authorList>
    </citation>
    <scope>NUCLEOTIDE SEQUENCE [LARGE SCALE GENOMIC DNA]</scope>
    <source>
        <strain evidence="4 5">M91</strain>
    </source>
</reference>
<dbReference type="Proteomes" id="UP000318833">
    <property type="component" value="Unassembled WGS sequence"/>
</dbReference>
<gene>
    <name evidence="4" type="ORF">FOF46_26245</name>
</gene>
<keyword evidence="1" id="KW-0812">Transmembrane</keyword>
<dbReference type="PIRSF" id="PIRSF018266">
    <property type="entry name" value="FecR"/>
    <property type="match status" value="1"/>
</dbReference>
<keyword evidence="1" id="KW-1133">Transmembrane helix</keyword>
<protein>
    <submittedName>
        <fullName evidence="4">DUF4974 domain-containing protein</fullName>
    </submittedName>
</protein>
<evidence type="ECO:0000259" key="3">
    <source>
        <dbReference type="Pfam" id="PF16344"/>
    </source>
</evidence>
<feature type="domain" description="FecR protein" evidence="2">
    <location>
        <begin position="99"/>
        <end position="190"/>
    </location>
</feature>
<evidence type="ECO:0000313" key="5">
    <source>
        <dbReference type="Proteomes" id="UP000318833"/>
    </source>
</evidence>
<evidence type="ECO:0000313" key="4">
    <source>
        <dbReference type="EMBL" id="TSE04429.1"/>
    </source>
</evidence>
<dbReference type="InterPro" id="IPR012373">
    <property type="entry name" value="Ferrdict_sens_TM"/>
</dbReference>
<organism evidence="4 5">
    <name type="scientific">Aquimarina algiphila</name>
    <dbReference type="NCBI Taxonomy" id="2047982"/>
    <lineage>
        <taxon>Bacteria</taxon>
        <taxon>Pseudomonadati</taxon>
        <taxon>Bacteroidota</taxon>
        <taxon>Flavobacteriia</taxon>
        <taxon>Flavobacteriales</taxon>
        <taxon>Flavobacteriaceae</taxon>
        <taxon>Aquimarina</taxon>
    </lineage>
</organism>
<proteinExistence type="predicted"/>
<dbReference type="PANTHER" id="PTHR30273">
    <property type="entry name" value="PERIPLASMIC SIGNAL SENSOR AND SIGMA FACTOR ACTIVATOR FECR-RELATED"/>
    <property type="match status" value="1"/>
</dbReference>
<dbReference type="InterPro" id="IPR032508">
    <property type="entry name" value="FecR_C"/>
</dbReference>
<dbReference type="InterPro" id="IPR006860">
    <property type="entry name" value="FecR"/>
</dbReference>
<keyword evidence="1" id="KW-0472">Membrane</keyword>
<dbReference type="AlphaFoldDB" id="A0A554VCI7"/>
<dbReference type="Gene3D" id="2.60.120.1440">
    <property type="match status" value="1"/>
</dbReference>
<sequence length="300" mass="33891">MLNENENTYLAKWLNNDLNAEELEELKKLPEYDDYEKIIEGLEYFHTPSFDTQRSLATTLGKIYQPKKAKLIHLKPIVYAISAAASIVLIIGIFFNKVTYSTDPGKQLAITLPDGSSVDLNAASTLTHQRFFWSKNREVFLQGEAYFKVTSGTNFVVSTSIGKVEVLGTQFNVKGRSNEFEVGCYEGKVRVATQDNQQKILEKGQGVSLQNKKLIDKVINDSEPLWKNRESVFNSIPLKDVLDELEIQYNITFRRDKIDQNQLFTGGFNYDDLNIALESVLVPMGINYVVNGNTVSLSPL</sequence>
<dbReference type="Gene3D" id="3.55.50.30">
    <property type="match status" value="1"/>
</dbReference>
<name>A0A554VCI7_9FLAO</name>
<dbReference type="OrthoDB" id="1097347at2"/>
<dbReference type="PANTHER" id="PTHR30273:SF2">
    <property type="entry name" value="PROTEIN FECR"/>
    <property type="match status" value="1"/>
</dbReference>
<keyword evidence="5" id="KW-1185">Reference proteome</keyword>
<dbReference type="GO" id="GO:0016989">
    <property type="term" value="F:sigma factor antagonist activity"/>
    <property type="evidence" value="ECO:0007669"/>
    <property type="project" value="TreeGrafter"/>
</dbReference>
<feature type="domain" description="Protein FecR C-terminal" evidence="3">
    <location>
        <begin position="232"/>
        <end position="295"/>
    </location>
</feature>
<dbReference type="EMBL" id="VLNR01000081">
    <property type="protein sequence ID" value="TSE04429.1"/>
    <property type="molecule type" value="Genomic_DNA"/>
</dbReference>